<proteinExistence type="predicted"/>
<comment type="caution">
    <text evidence="5">The sequence shown here is derived from an EMBL/GenBank/DDBJ whole genome shotgun (WGS) entry which is preliminary data.</text>
</comment>
<evidence type="ECO:0000313" key="5">
    <source>
        <dbReference type="EMBL" id="CAL4068155.1"/>
    </source>
</evidence>
<accession>A0AAV2Q2L8</accession>
<dbReference type="InterPro" id="IPR000884">
    <property type="entry name" value="TSP1_rpt"/>
</dbReference>
<reference evidence="5 6" key="1">
    <citation type="submission" date="2024-05" db="EMBL/GenBank/DDBJ databases">
        <authorList>
            <person name="Wallberg A."/>
        </authorList>
    </citation>
    <scope>NUCLEOTIDE SEQUENCE [LARGE SCALE GENOMIC DNA]</scope>
</reference>
<dbReference type="SMART" id="SM00209">
    <property type="entry name" value="TSP1"/>
    <property type="match status" value="1"/>
</dbReference>
<keyword evidence="2" id="KW-0964">Secreted</keyword>
<dbReference type="Pfam" id="PF00090">
    <property type="entry name" value="TSP_1"/>
    <property type="match status" value="1"/>
</dbReference>
<dbReference type="EMBL" id="CAXKWB010003001">
    <property type="protein sequence ID" value="CAL4068155.1"/>
    <property type="molecule type" value="Genomic_DNA"/>
</dbReference>
<dbReference type="GO" id="GO:0031012">
    <property type="term" value="C:extracellular matrix"/>
    <property type="evidence" value="ECO:0007669"/>
    <property type="project" value="TreeGrafter"/>
</dbReference>
<protein>
    <submittedName>
        <fullName evidence="5">Uncharacterized protein</fullName>
    </submittedName>
</protein>
<dbReference type="Proteomes" id="UP001497623">
    <property type="component" value="Unassembled WGS sequence"/>
</dbReference>
<dbReference type="GO" id="GO:0030198">
    <property type="term" value="P:extracellular matrix organization"/>
    <property type="evidence" value="ECO:0007669"/>
    <property type="project" value="TreeGrafter"/>
</dbReference>
<dbReference type="PANTHER" id="PTHR13723:SF317">
    <property type="entry name" value="ADAMTS_ADAMTS-LIKE SPACER 1 DOMAIN-CONTAINING PROTEIN"/>
    <property type="match status" value="1"/>
</dbReference>
<dbReference type="GO" id="GO:0005576">
    <property type="term" value="C:extracellular region"/>
    <property type="evidence" value="ECO:0007669"/>
    <property type="project" value="UniProtKB-SubCell"/>
</dbReference>
<dbReference type="Gene3D" id="2.20.100.10">
    <property type="entry name" value="Thrombospondin type-1 (TSP1) repeat"/>
    <property type="match status" value="1"/>
</dbReference>
<evidence type="ECO:0000256" key="2">
    <source>
        <dbReference type="ARBA" id="ARBA00022525"/>
    </source>
</evidence>
<dbReference type="PANTHER" id="PTHR13723">
    <property type="entry name" value="ADAMTS A DISINTEGRIN AND METALLOPROTEASE WITH THROMBOSPONDIN MOTIFS PROTEASE"/>
    <property type="match status" value="1"/>
</dbReference>
<dbReference type="InterPro" id="IPR050439">
    <property type="entry name" value="ADAMTS_ADAMTS-like"/>
</dbReference>
<sequence length="160" mass="17993">MYIQHINLLNIILLAMSRSSAESDLVPVDAQKPGDHAAYSQSRPRLGRYFSRNPQHVPQWTTWGLWGTCTRSCGGGVRSRTRTCRTAVQHRDAPRSGNSTRKPPLRCKGDRKQYSVCATQACPAGQVSGLSFRAAQCRVYNQRRVFGRVVNTWVPYVQQS</sequence>
<feature type="non-terminal residue" evidence="5">
    <location>
        <position position="160"/>
    </location>
</feature>
<feature type="region of interest" description="Disordered" evidence="3">
    <location>
        <begin position="88"/>
        <end position="107"/>
    </location>
</feature>
<dbReference type="PROSITE" id="PS50092">
    <property type="entry name" value="TSP1"/>
    <property type="match status" value="1"/>
</dbReference>
<evidence type="ECO:0000256" key="4">
    <source>
        <dbReference type="SAM" id="SignalP"/>
    </source>
</evidence>
<feature type="signal peptide" evidence="4">
    <location>
        <begin position="1"/>
        <end position="23"/>
    </location>
</feature>
<dbReference type="SUPFAM" id="SSF82895">
    <property type="entry name" value="TSP-1 type 1 repeat"/>
    <property type="match status" value="1"/>
</dbReference>
<dbReference type="AlphaFoldDB" id="A0AAV2Q2L8"/>
<dbReference type="InterPro" id="IPR036383">
    <property type="entry name" value="TSP1_rpt_sf"/>
</dbReference>
<feature type="chain" id="PRO_5043629242" evidence="4">
    <location>
        <begin position="24"/>
        <end position="160"/>
    </location>
</feature>
<keyword evidence="4" id="KW-0732">Signal</keyword>
<dbReference type="GO" id="GO:0004222">
    <property type="term" value="F:metalloendopeptidase activity"/>
    <property type="evidence" value="ECO:0007669"/>
    <property type="project" value="TreeGrafter"/>
</dbReference>
<evidence type="ECO:0000256" key="3">
    <source>
        <dbReference type="SAM" id="MobiDB-lite"/>
    </source>
</evidence>
<comment type="subcellular location">
    <subcellularLocation>
        <location evidence="1">Secreted</location>
    </subcellularLocation>
</comment>
<keyword evidence="6" id="KW-1185">Reference proteome</keyword>
<name>A0AAV2Q2L8_MEGNR</name>
<organism evidence="5 6">
    <name type="scientific">Meganyctiphanes norvegica</name>
    <name type="common">Northern krill</name>
    <name type="synonym">Thysanopoda norvegica</name>
    <dbReference type="NCBI Taxonomy" id="48144"/>
    <lineage>
        <taxon>Eukaryota</taxon>
        <taxon>Metazoa</taxon>
        <taxon>Ecdysozoa</taxon>
        <taxon>Arthropoda</taxon>
        <taxon>Crustacea</taxon>
        <taxon>Multicrustacea</taxon>
        <taxon>Malacostraca</taxon>
        <taxon>Eumalacostraca</taxon>
        <taxon>Eucarida</taxon>
        <taxon>Euphausiacea</taxon>
        <taxon>Euphausiidae</taxon>
        <taxon>Meganyctiphanes</taxon>
    </lineage>
</organism>
<dbReference type="GO" id="GO:0006508">
    <property type="term" value="P:proteolysis"/>
    <property type="evidence" value="ECO:0007669"/>
    <property type="project" value="TreeGrafter"/>
</dbReference>
<evidence type="ECO:0000313" key="6">
    <source>
        <dbReference type="Proteomes" id="UP001497623"/>
    </source>
</evidence>
<gene>
    <name evidence="5" type="ORF">MNOR_LOCUS7006</name>
</gene>
<evidence type="ECO:0000256" key="1">
    <source>
        <dbReference type="ARBA" id="ARBA00004613"/>
    </source>
</evidence>